<organism evidence="13 14">
    <name type="scientific">Pukyongiella litopenaei</name>
    <dbReference type="NCBI Taxonomy" id="2605946"/>
    <lineage>
        <taxon>Bacteria</taxon>
        <taxon>Pseudomonadati</taxon>
        <taxon>Pseudomonadota</taxon>
        <taxon>Alphaproteobacteria</taxon>
        <taxon>Rhodobacterales</taxon>
        <taxon>Paracoccaceae</taxon>
        <taxon>Pukyongiella</taxon>
    </lineage>
</organism>
<keyword evidence="14" id="KW-1185">Reference proteome</keyword>
<keyword evidence="4 11" id="KW-0436">Ligase</keyword>
<dbReference type="Pfam" id="PF02934">
    <property type="entry name" value="GatB_N"/>
    <property type="match status" value="1"/>
</dbReference>
<dbReference type="RefSeq" id="WP_106472974.1">
    <property type="nucleotide sequence ID" value="NZ_CP027665.1"/>
</dbReference>
<keyword evidence="6 11" id="KW-0067">ATP-binding</keyword>
<dbReference type="SMART" id="SM00845">
    <property type="entry name" value="GatB_Yqey"/>
    <property type="match status" value="1"/>
</dbReference>
<dbReference type="NCBIfam" id="NF004015">
    <property type="entry name" value="PRK05477.1-5"/>
    <property type="match status" value="1"/>
</dbReference>
<dbReference type="NCBIfam" id="TIGR00133">
    <property type="entry name" value="gatB"/>
    <property type="match status" value="1"/>
</dbReference>
<proteinExistence type="inferred from homology"/>
<comment type="catalytic activity">
    <reaction evidence="9 11">
        <text>L-aspartyl-tRNA(Asn) + L-glutamine + ATP + H2O = L-asparaginyl-tRNA(Asn) + L-glutamate + ADP + phosphate + 2 H(+)</text>
        <dbReference type="Rhea" id="RHEA:14513"/>
        <dbReference type="Rhea" id="RHEA-COMP:9674"/>
        <dbReference type="Rhea" id="RHEA-COMP:9677"/>
        <dbReference type="ChEBI" id="CHEBI:15377"/>
        <dbReference type="ChEBI" id="CHEBI:15378"/>
        <dbReference type="ChEBI" id="CHEBI:29985"/>
        <dbReference type="ChEBI" id="CHEBI:30616"/>
        <dbReference type="ChEBI" id="CHEBI:43474"/>
        <dbReference type="ChEBI" id="CHEBI:58359"/>
        <dbReference type="ChEBI" id="CHEBI:78515"/>
        <dbReference type="ChEBI" id="CHEBI:78516"/>
        <dbReference type="ChEBI" id="CHEBI:456216"/>
    </reaction>
</comment>
<comment type="similarity">
    <text evidence="1 11">Belongs to the GatB/GatE family. GatB subfamily.</text>
</comment>
<dbReference type="Gene3D" id="1.10.150.380">
    <property type="entry name" value="GatB domain, N-terminal subdomain"/>
    <property type="match status" value="1"/>
</dbReference>
<dbReference type="HAMAP" id="MF_00121">
    <property type="entry name" value="GatB"/>
    <property type="match status" value="1"/>
</dbReference>
<dbReference type="GO" id="GO:0050566">
    <property type="term" value="F:asparaginyl-tRNA synthase (glutamine-hydrolyzing) activity"/>
    <property type="evidence" value="ECO:0007669"/>
    <property type="project" value="RHEA"/>
</dbReference>
<dbReference type="Gene3D" id="1.10.10.410">
    <property type="match status" value="1"/>
</dbReference>
<sequence length="503" mass="55459">MLDLTYETPKAKTIAGAKHDWELVIGMEVHAQVSSSAKLFSGASTAFGAEPNSNVSFVDAAMPGMLPVINEFCVEQAVRTGLGLKAEINLKSAFDRKNYFYPDNPQGYQISQLYHPIVGEGEVIVDMEPGIARRVRIERIHLEQDAGKSIHDMDPNMSFMDFNRTGVPLMEIVSRPDIRGPEEAAAYMMKLRQILRYLGTCDGNMQNGNLRADVNVSVCRPGDYERYQETQDFSHLGTRCEIKNMNSMRFIQAAIDYEARRQIGILEGGGTVEQETRLYDPDRNETRSMRSKEEAHDYRYFPDPDLLPLEIEQDWVDGIAAGLPELPDAKKARFMGDFGLTDYDASVLTAEVESAAYFEDVAQGRDGKQAANWVINELFGRLKKEDHAITESPVSPAQLGGIIDLIGKGDISGKIAKDLFEIVYTEGGDPAQIVADRGMKQVTDTGAIETAVDEIIAANPAQVEKAKVNPKLAGWFVGQVMKATGGKANPKAVNDIVQARLGL</sequence>
<feature type="domain" description="Asn/Gln amidotransferase" evidence="12">
    <location>
        <begin position="356"/>
        <end position="501"/>
    </location>
</feature>
<evidence type="ECO:0000313" key="14">
    <source>
        <dbReference type="Proteomes" id="UP000237655"/>
    </source>
</evidence>
<dbReference type="InterPro" id="IPR006075">
    <property type="entry name" value="Asn/Gln-tRNA_Trfase_suB/E_cat"/>
</dbReference>
<dbReference type="PANTHER" id="PTHR11659:SF0">
    <property type="entry name" value="GLUTAMYL-TRNA(GLN) AMIDOTRANSFERASE SUBUNIT B, MITOCHONDRIAL"/>
    <property type="match status" value="1"/>
</dbReference>
<gene>
    <name evidence="11 13" type="primary">gatB</name>
    <name evidence="13" type="ORF">C6Y53_13815</name>
</gene>
<dbReference type="InterPro" id="IPR023168">
    <property type="entry name" value="GatB_Yqey_C_2"/>
</dbReference>
<keyword evidence="5 11" id="KW-0547">Nucleotide-binding</keyword>
<dbReference type="EC" id="6.3.5.-" evidence="11"/>
<dbReference type="InterPro" id="IPR017958">
    <property type="entry name" value="Gln-tRNA_amidoTrfase_suB_CS"/>
</dbReference>
<evidence type="ECO:0000256" key="1">
    <source>
        <dbReference type="ARBA" id="ARBA00005306"/>
    </source>
</evidence>
<dbReference type="EMBL" id="CP027665">
    <property type="protein sequence ID" value="AVO38663.1"/>
    <property type="molecule type" value="Genomic_DNA"/>
</dbReference>
<dbReference type="GO" id="GO:0005524">
    <property type="term" value="F:ATP binding"/>
    <property type="evidence" value="ECO:0007669"/>
    <property type="project" value="UniProtKB-KW"/>
</dbReference>
<dbReference type="InterPro" id="IPR017959">
    <property type="entry name" value="Asn/Gln-tRNA_amidoTrfase_suB/E"/>
</dbReference>
<evidence type="ECO:0000256" key="6">
    <source>
        <dbReference type="ARBA" id="ARBA00022840"/>
    </source>
</evidence>
<reference evidence="14" key="1">
    <citation type="submission" date="2018-03" db="EMBL/GenBank/DDBJ databases">
        <title>Genomic analysis of the strain SH-1 isolated from shrimp intestine.</title>
        <authorList>
            <person name="Kim Y.-S."/>
            <person name="Kim S.-E."/>
            <person name="Kim K.-H."/>
        </authorList>
    </citation>
    <scope>NUCLEOTIDE SEQUENCE [LARGE SCALE GENOMIC DNA]</scope>
    <source>
        <strain evidence="14">SH-1</strain>
    </source>
</reference>
<dbReference type="PANTHER" id="PTHR11659">
    <property type="entry name" value="GLUTAMYL-TRNA GLN AMIDOTRANSFERASE SUBUNIT B MITOCHONDRIAL AND PROKARYOTIC PET112-RELATED"/>
    <property type="match status" value="1"/>
</dbReference>
<evidence type="ECO:0000256" key="8">
    <source>
        <dbReference type="ARBA" id="ARBA00024799"/>
    </source>
</evidence>
<dbReference type="FunFam" id="1.10.10.410:FF:000001">
    <property type="entry name" value="Aspartyl/glutamyl-tRNA(Asn/Gln) amidotransferase subunit B"/>
    <property type="match status" value="1"/>
</dbReference>
<accession>A0A2S0MSK2</accession>
<dbReference type="KEGG" id="thas:C6Y53_13815"/>
<evidence type="ECO:0000256" key="5">
    <source>
        <dbReference type="ARBA" id="ARBA00022741"/>
    </source>
</evidence>
<evidence type="ECO:0000313" key="13">
    <source>
        <dbReference type="EMBL" id="AVO38663.1"/>
    </source>
</evidence>
<comment type="function">
    <text evidence="8 11">Allows the formation of correctly charged Asn-tRNA(Asn) or Gln-tRNA(Gln) through the transamidation of misacylated Asp-tRNA(Asn) or Glu-tRNA(Gln) in organisms which lack either or both of asparaginyl-tRNA or glutaminyl-tRNA synthetases. The reaction takes place in the presence of glutamine and ATP through an activated phospho-Asp-tRNA(Asn) or phospho-Glu-tRNA(Gln).</text>
</comment>
<dbReference type="PROSITE" id="PS01234">
    <property type="entry name" value="GATB"/>
    <property type="match status" value="1"/>
</dbReference>
<evidence type="ECO:0000256" key="2">
    <source>
        <dbReference type="ARBA" id="ARBA00011123"/>
    </source>
</evidence>
<evidence type="ECO:0000256" key="11">
    <source>
        <dbReference type="HAMAP-Rule" id="MF_00121"/>
    </source>
</evidence>
<dbReference type="GO" id="GO:0006412">
    <property type="term" value="P:translation"/>
    <property type="evidence" value="ECO:0007669"/>
    <property type="project" value="UniProtKB-UniRule"/>
</dbReference>
<name>A0A2S0MSK2_9RHOB</name>
<dbReference type="InterPro" id="IPR014746">
    <property type="entry name" value="Gln_synth/guanido_kin_cat_dom"/>
</dbReference>
<dbReference type="SUPFAM" id="SSF55931">
    <property type="entry name" value="Glutamine synthetase/guanido kinase"/>
    <property type="match status" value="1"/>
</dbReference>
<keyword evidence="7 11" id="KW-0648">Protein biosynthesis</keyword>
<dbReference type="NCBIfam" id="NF004012">
    <property type="entry name" value="PRK05477.1-2"/>
    <property type="match status" value="1"/>
</dbReference>
<evidence type="ECO:0000259" key="12">
    <source>
        <dbReference type="SMART" id="SM00845"/>
    </source>
</evidence>
<dbReference type="NCBIfam" id="NF004014">
    <property type="entry name" value="PRK05477.1-4"/>
    <property type="match status" value="1"/>
</dbReference>
<dbReference type="GO" id="GO:0070681">
    <property type="term" value="P:glutaminyl-tRNAGln biosynthesis via transamidation"/>
    <property type="evidence" value="ECO:0007669"/>
    <property type="project" value="TreeGrafter"/>
</dbReference>
<evidence type="ECO:0000256" key="3">
    <source>
        <dbReference type="ARBA" id="ARBA00016923"/>
    </source>
</evidence>
<dbReference type="GO" id="GO:0016740">
    <property type="term" value="F:transferase activity"/>
    <property type="evidence" value="ECO:0007669"/>
    <property type="project" value="UniProtKB-KW"/>
</dbReference>
<dbReference type="InterPro" id="IPR018027">
    <property type="entry name" value="Asn/Gln_amidotransferase"/>
</dbReference>
<dbReference type="InterPro" id="IPR004413">
    <property type="entry name" value="GatB"/>
</dbReference>
<dbReference type="InterPro" id="IPR042114">
    <property type="entry name" value="GatB_C_1"/>
</dbReference>
<dbReference type="SUPFAM" id="SSF89095">
    <property type="entry name" value="GatB/YqeY motif"/>
    <property type="match status" value="1"/>
</dbReference>
<protein>
    <recommendedName>
        <fullName evidence="3 11">Aspartyl/glutamyl-tRNA(Asn/Gln) amidotransferase subunit B</fullName>
        <shortName evidence="11">Asp/Glu-ADT subunit B</shortName>
        <ecNumber evidence="11">6.3.5.-</ecNumber>
    </recommendedName>
</protein>
<dbReference type="FunFam" id="1.10.150.380:FF:000001">
    <property type="entry name" value="Aspartyl/glutamyl-tRNA(Asn/Gln) amidotransferase subunit B"/>
    <property type="match status" value="1"/>
</dbReference>
<dbReference type="Pfam" id="PF02637">
    <property type="entry name" value="GatB_Yqey"/>
    <property type="match status" value="1"/>
</dbReference>
<dbReference type="AlphaFoldDB" id="A0A2S0MSK2"/>
<evidence type="ECO:0000256" key="7">
    <source>
        <dbReference type="ARBA" id="ARBA00022917"/>
    </source>
</evidence>
<comment type="catalytic activity">
    <reaction evidence="10 11">
        <text>L-glutamyl-tRNA(Gln) + L-glutamine + ATP + H2O = L-glutaminyl-tRNA(Gln) + L-glutamate + ADP + phosphate + H(+)</text>
        <dbReference type="Rhea" id="RHEA:17521"/>
        <dbReference type="Rhea" id="RHEA-COMP:9681"/>
        <dbReference type="Rhea" id="RHEA-COMP:9684"/>
        <dbReference type="ChEBI" id="CHEBI:15377"/>
        <dbReference type="ChEBI" id="CHEBI:15378"/>
        <dbReference type="ChEBI" id="CHEBI:29985"/>
        <dbReference type="ChEBI" id="CHEBI:30616"/>
        <dbReference type="ChEBI" id="CHEBI:43474"/>
        <dbReference type="ChEBI" id="CHEBI:58359"/>
        <dbReference type="ChEBI" id="CHEBI:78520"/>
        <dbReference type="ChEBI" id="CHEBI:78521"/>
        <dbReference type="ChEBI" id="CHEBI:456216"/>
    </reaction>
</comment>
<keyword evidence="13" id="KW-0808">Transferase</keyword>
<comment type="subunit">
    <text evidence="2 11">Heterotrimer of A, B and C subunits.</text>
</comment>
<dbReference type="InterPro" id="IPR003789">
    <property type="entry name" value="Asn/Gln_tRNA_amidoTrase-B-like"/>
</dbReference>
<evidence type="ECO:0000256" key="9">
    <source>
        <dbReference type="ARBA" id="ARBA00047380"/>
    </source>
</evidence>
<evidence type="ECO:0000256" key="10">
    <source>
        <dbReference type="ARBA" id="ARBA00047913"/>
    </source>
</evidence>
<dbReference type="Proteomes" id="UP000237655">
    <property type="component" value="Chromosome"/>
</dbReference>
<dbReference type="GO" id="GO:0050567">
    <property type="term" value="F:glutaminyl-tRNA synthase (glutamine-hydrolyzing) activity"/>
    <property type="evidence" value="ECO:0007669"/>
    <property type="project" value="UniProtKB-UniRule"/>
</dbReference>
<evidence type="ECO:0000256" key="4">
    <source>
        <dbReference type="ARBA" id="ARBA00022598"/>
    </source>
</evidence>